<organism evidence="2 3">
    <name type="scientific">Natrarchaeobaculum aegyptiacum</name>
    <dbReference type="NCBI Taxonomy" id="745377"/>
    <lineage>
        <taxon>Archaea</taxon>
        <taxon>Methanobacteriati</taxon>
        <taxon>Methanobacteriota</taxon>
        <taxon>Stenosarchaea group</taxon>
        <taxon>Halobacteria</taxon>
        <taxon>Halobacteriales</taxon>
        <taxon>Natrialbaceae</taxon>
        <taxon>Natrarchaeobaculum</taxon>
    </lineage>
</organism>
<evidence type="ECO:0000313" key="3">
    <source>
        <dbReference type="Proteomes" id="UP000250088"/>
    </source>
</evidence>
<evidence type="ECO:0000313" key="2">
    <source>
        <dbReference type="EMBL" id="ARS90313.1"/>
    </source>
</evidence>
<name>A0A2Z2HU17_9EURY</name>
<accession>A0A2Z2HU17</accession>
<gene>
    <name evidence="2" type="ORF">B1756_11655</name>
</gene>
<dbReference type="EMBL" id="CP019893">
    <property type="protein sequence ID" value="ARS90313.1"/>
    <property type="molecule type" value="Genomic_DNA"/>
</dbReference>
<dbReference type="Pfam" id="PF18545">
    <property type="entry name" value="HalOD1"/>
    <property type="match status" value="1"/>
</dbReference>
<dbReference type="RefSeq" id="WP_086888689.1">
    <property type="nucleotide sequence ID" value="NZ_CP019893.1"/>
</dbReference>
<sequence>MSGTAPTDRYTSIPDATGRTIYHDERRGTYHVWCDEGEYDPVSTAIVAAVAAIRDVEPETLEPFADSVDPDALNALHGHWTQRESESAAGTITFAYAGCSVTVRADGEVVVDPDPDSPDERSE</sequence>
<keyword evidence="3" id="KW-1185">Reference proteome</keyword>
<proteinExistence type="predicted"/>
<dbReference type="Proteomes" id="UP000250088">
    <property type="component" value="Chromosome"/>
</dbReference>
<evidence type="ECO:0000259" key="1">
    <source>
        <dbReference type="Pfam" id="PF18545"/>
    </source>
</evidence>
<dbReference type="InterPro" id="IPR040624">
    <property type="entry name" value="HalOD1"/>
</dbReference>
<reference evidence="3" key="1">
    <citation type="submission" date="2017-02" db="EMBL/GenBank/DDBJ databases">
        <title>Natronthermophilus aegyptiacus gen. nov.,sp. nov., an aerobic, extremely halophilic alkalithermophilic archaeon isolated from the athalassohaline Wadi An Natrun, Egypt.</title>
        <authorList>
            <person name="Zhao B."/>
        </authorList>
    </citation>
    <scope>NUCLEOTIDE SEQUENCE [LARGE SCALE GENOMIC DNA]</scope>
    <source>
        <strain evidence="3">JW/NM-HA 15</strain>
    </source>
</reference>
<protein>
    <recommendedName>
        <fullName evidence="1">Halobacterial output domain-containing protein</fullName>
    </recommendedName>
</protein>
<dbReference type="OrthoDB" id="193772at2157"/>
<dbReference type="AlphaFoldDB" id="A0A2Z2HU17"/>
<dbReference type="GeneID" id="32894742"/>
<feature type="domain" description="Halobacterial output" evidence="1">
    <location>
        <begin position="38"/>
        <end position="113"/>
    </location>
</feature>
<dbReference type="KEGG" id="naj:B1756_11655"/>